<name>A0ABU8RG59_9ACTN</name>
<dbReference type="Proteomes" id="UP001387100">
    <property type="component" value="Unassembled WGS sequence"/>
</dbReference>
<dbReference type="InterPro" id="IPR033434">
    <property type="entry name" value="MucB/RseB_N"/>
</dbReference>
<dbReference type="InterPro" id="IPR029046">
    <property type="entry name" value="LolA/LolB/LppX"/>
</dbReference>
<dbReference type="RefSeq" id="WP_339573425.1">
    <property type="nucleotide sequence ID" value="NZ_JBBIAA010000001.1"/>
</dbReference>
<gene>
    <name evidence="4" type="ORF">WDZ17_01820</name>
</gene>
<protein>
    <submittedName>
        <fullName evidence="4">Sigma-E factor regulatory protein RseB domain-containing protein</fullName>
    </submittedName>
</protein>
<feature type="compositionally biased region" description="Gly residues" evidence="1">
    <location>
        <begin position="156"/>
        <end position="166"/>
    </location>
</feature>
<dbReference type="PANTHER" id="PTHR37507:SF2">
    <property type="entry name" value="SPORULATION PROTEIN YDCC"/>
    <property type="match status" value="1"/>
</dbReference>
<feature type="compositionally biased region" description="Basic and acidic residues" evidence="1">
    <location>
        <begin position="305"/>
        <end position="320"/>
    </location>
</feature>
<evidence type="ECO:0000313" key="5">
    <source>
        <dbReference type="Proteomes" id="UP001387100"/>
    </source>
</evidence>
<feature type="chain" id="PRO_5046198446" evidence="2">
    <location>
        <begin position="31"/>
        <end position="411"/>
    </location>
</feature>
<evidence type="ECO:0000256" key="2">
    <source>
        <dbReference type="SAM" id="SignalP"/>
    </source>
</evidence>
<evidence type="ECO:0000256" key="1">
    <source>
        <dbReference type="SAM" id="MobiDB-lite"/>
    </source>
</evidence>
<dbReference type="EMBL" id="JBBIAA010000001">
    <property type="protein sequence ID" value="MEJ5944035.1"/>
    <property type="molecule type" value="Genomic_DNA"/>
</dbReference>
<feature type="domain" description="MucB/RseB N-terminal" evidence="3">
    <location>
        <begin position="183"/>
        <end position="261"/>
    </location>
</feature>
<comment type="caution">
    <text evidence="4">The sequence shown here is derived from an EMBL/GenBank/DDBJ whole genome shotgun (WGS) entry which is preliminary data.</text>
</comment>
<accession>A0ABU8RG59</accession>
<keyword evidence="2" id="KW-0732">Signal</keyword>
<dbReference type="Gene3D" id="2.50.20.10">
    <property type="entry name" value="Lipoprotein localisation LolA/LolB/LppX"/>
    <property type="match status" value="1"/>
</dbReference>
<feature type="signal peptide" evidence="2">
    <location>
        <begin position="1"/>
        <end position="30"/>
    </location>
</feature>
<organism evidence="4 5">
    <name type="scientific">Pseudokineococcus basanitobsidens</name>
    <dbReference type="NCBI Taxonomy" id="1926649"/>
    <lineage>
        <taxon>Bacteria</taxon>
        <taxon>Bacillati</taxon>
        <taxon>Actinomycetota</taxon>
        <taxon>Actinomycetes</taxon>
        <taxon>Kineosporiales</taxon>
        <taxon>Kineosporiaceae</taxon>
        <taxon>Pseudokineococcus</taxon>
    </lineage>
</organism>
<dbReference type="PANTHER" id="PTHR37507">
    <property type="entry name" value="SPORULATION PROTEIN YDCC"/>
    <property type="match status" value="1"/>
</dbReference>
<sequence>MNPRTRWTLAAATTGAVVGGAVLVPMAASADPDLPPTTADELLTEVASAQQVPFSGTVVHTTDLGLPELPQTAGGSGSDLSNLLAGSTTLRLWSDGPERGRVAVLGSFAETDLVRDGQDAWVWRSDERTAVHVTLPDAEELAAARDRGPTRDGRTGDGTTGDGSRGVQGDAPEGMADATPADLARQALDAVEPSTEVTLDGTTEVAGRDAYELVLAPRDADSLVGEVRLAVDAETSYPLRVQVLPRGADAPALETAFTSISYDTPGDDVFAFTPPAGTEVTEAPSLAGALRGRDGGHGWGPGHDGAGRDGTDRDGAADRRPLVVGDGWDAVAVLPDAAGALEAGGERGGSSDGVGQALLQGFQPVSGDFGTGRVLTTSLVSVLALDDGRVLVGAVPASVLEQAALDPAAAS</sequence>
<proteinExistence type="predicted"/>
<dbReference type="Pfam" id="PF03888">
    <property type="entry name" value="MucB_RseB"/>
    <property type="match status" value="1"/>
</dbReference>
<feature type="region of interest" description="Disordered" evidence="1">
    <location>
        <begin position="136"/>
        <end position="177"/>
    </location>
</feature>
<evidence type="ECO:0000313" key="4">
    <source>
        <dbReference type="EMBL" id="MEJ5944035.1"/>
    </source>
</evidence>
<reference evidence="4 5" key="1">
    <citation type="journal article" date="2017" name="Int. J. Syst. Evol. Microbiol.">
        <title>Pseudokineococcus basanitobsidens sp. nov., isolated from volcanic rock.</title>
        <authorList>
            <person name="Lee D.W."/>
            <person name="Park M.Y."/>
            <person name="Kim J.J."/>
            <person name="Kim B.S."/>
        </authorList>
    </citation>
    <scope>NUCLEOTIDE SEQUENCE [LARGE SCALE GENOMIC DNA]</scope>
    <source>
        <strain evidence="4 5">DSM 103726</strain>
    </source>
</reference>
<feature type="region of interest" description="Disordered" evidence="1">
    <location>
        <begin position="288"/>
        <end position="320"/>
    </location>
</feature>
<dbReference type="SUPFAM" id="SSF89392">
    <property type="entry name" value="Prokaryotic lipoproteins and lipoprotein localization factors"/>
    <property type="match status" value="1"/>
</dbReference>
<evidence type="ECO:0000259" key="3">
    <source>
        <dbReference type="Pfam" id="PF03888"/>
    </source>
</evidence>
<dbReference type="InterPro" id="IPR052944">
    <property type="entry name" value="Sporulation_related"/>
</dbReference>
<feature type="compositionally biased region" description="Basic and acidic residues" evidence="1">
    <location>
        <begin position="142"/>
        <end position="155"/>
    </location>
</feature>
<keyword evidence="5" id="KW-1185">Reference proteome</keyword>